<evidence type="ECO:0000313" key="3">
    <source>
        <dbReference type="EMBL" id="MEC5425929.1"/>
    </source>
</evidence>
<proteinExistence type="inferred from homology"/>
<dbReference type="Proteomes" id="UP001335737">
    <property type="component" value="Unassembled WGS sequence"/>
</dbReference>
<feature type="domain" description="Capsule synthesis protein CapA" evidence="2">
    <location>
        <begin position="5"/>
        <end position="256"/>
    </location>
</feature>
<dbReference type="PANTHER" id="PTHR33393">
    <property type="entry name" value="POLYGLUTAMINE SYNTHESIS ACCESSORY PROTEIN RV0574C-RELATED"/>
    <property type="match status" value="1"/>
</dbReference>
<organism evidence="3 4">
    <name type="scientific">Virgibacillus tibetensis</name>
    <dbReference type="NCBI Taxonomy" id="3042313"/>
    <lineage>
        <taxon>Bacteria</taxon>
        <taxon>Bacillati</taxon>
        <taxon>Bacillota</taxon>
        <taxon>Bacilli</taxon>
        <taxon>Bacillales</taxon>
        <taxon>Bacillaceae</taxon>
        <taxon>Virgibacillus</taxon>
    </lineage>
</organism>
<evidence type="ECO:0000259" key="2">
    <source>
        <dbReference type="SMART" id="SM00854"/>
    </source>
</evidence>
<dbReference type="InterPro" id="IPR052169">
    <property type="entry name" value="CW_Biosynth-Accessory"/>
</dbReference>
<keyword evidence="4" id="KW-1185">Reference proteome</keyword>
<dbReference type="SUPFAM" id="SSF56300">
    <property type="entry name" value="Metallo-dependent phosphatases"/>
    <property type="match status" value="1"/>
</dbReference>
<dbReference type="GO" id="GO:0016787">
    <property type="term" value="F:hydrolase activity"/>
    <property type="evidence" value="ECO:0007669"/>
    <property type="project" value="UniProtKB-KW"/>
</dbReference>
<keyword evidence="3" id="KW-0378">Hydrolase</keyword>
<dbReference type="EC" id="3.1.-.-" evidence="3"/>
<dbReference type="CDD" id="cd07381">
    <property type="entry name" value="MPP_CapA"/>
    <property type="match status" value="1"/>
</dbReference>
<dbReference type="Pfam" id="PF09587">
    <property type="entry name" value="PGA_cap"/>
    <property type="match status" value="1"/>
</dbReference>
<dbReference type="SMART" id="SM00854">
    <property type="entry name" value="PGA_cap"/>
    <property type="match status" value="1"/>
</dbReference>
<dbReference type="EMBL" id="JARZFX010000023">
    <property type="protein sequence ID" value="MEC5425929.1"/>
    <property type="molecule type" value="Genomic_DNA"/>
</dbReference>
<dbReference type="InterPro" id="IPR019079">
    <property type="entry name" value="Capsule_synth_CapA"/>
</dbReference>
<evidence type="ECO:0000313" key="4">
    <source>
        <dbReference type="Proteomes" id="UP001335737"/>
    </source>
</evidence>
<reference evidence="3 4" key="1">
    <citation type="journal article" date="2024" name="Int. J. Syst. Evol. Microbiol.">
        <title>Virgibacillus tibetensis sp. nov., isolated from salt lake on the Tibetan Plateau of China.</title>
        <authorList>
            <person name="Phurbu D."/>
            <person name="Liu Z.-X."/>
            <person name="Wang R."/>
            <person name="Zheng Y.-Y."/>
            <person name="Liu H.-C."/>
            <person name="Zhou Y.-G."/>
            <person name="Yu Y.-J."/>
            <person name="Li A.-H."/>
        </authorList>
    </citation>
    <scope>NUCLEOTIDE SEQUENCE [LARGE SCALE GENOMIC DNA]</scope>
    <source>
        <strain evidence="3 4">C22-A2</strain>
    </source>
</reference>
<evidence type="ECO:0000256" key="1">
    <source>
        <dbReference type="ARBA" id="ARBA00005662"/>
    </source>
</evidence>
<sequence>MSKVKLVATGDTLLHSRIYDLCKTKDGKYDFTKKMAPAESLLKAGDISVVNLESLVAGEELGLTSFPKFNNPVELAENLKSFGTDLVTNSNNHTMDLGEEGALKSIENLEKVGLMYVGSHKSKKDQKEFRIIEKNGLKCAFLSYTAVTLGNNAPKNKGYLLNTIVKSQTKEIRREIERLKKEKNPDAVIVSVHFGREYPLYPVSAQKEIAASISDAGADIIIGHHPHVLQPAEWIINSRGKKTFVIYSLGNFYSGQKGLYRQIGGALSLDIIKKSNKSADIKVDNPVLNLTFVDANRKSGYQMHHLLNYIEKNPYIKTEHGDFDSLDVYSELSKRYKDWMPEMKLK</sequence>
<dbReference type="PANTHER" id="PTHR33393:SF12">
    <property type="entry name" value="CAPSULE BIOSYNTHESIS PROTEIN CAPA"/>
    <property type="match status" value="1"/>
</dbReference>
<protein>
    <submittedName>
        <fullName evidence="3">CapA family protein</fullName>
        <ecNumber evidence="3">3.1.-.-</ecNumber>
    </submittedName>
</protein>
<comment type="similarity">
    <text evidence="1">Belongs to the CapA family.</text>
</comment>
<accession>A0ABU6KMX2</accession>
<comment type="caution">
    <text evidence="3">The sequence shown here is derived from an EMBL/GenBank/DDBJ whole genome shotgun (WGS) entry which is preliminary data.</text>
</comment>
<dbReference type="InterPro" id="IPR029052">
    <property type="entry name" value="Metallo-depent_PP-like"/>
</dbReference>
<dbReference type="Gene3D" id="3.60.21.10">
    <property type="match status" value="1"/>
</dbReference>
<gene>
    <name evidence="3" type="ORF">QGM71_20980</name>
</gene>
<dbReference type="RefSeq" id="WP_327609462.1">
    <property type="nucleotide sequence ID" value="NZ_JARZFX010000023.1"/>
</dbReference>
<name>A0ABU6KMX2_9BACI</name>